<dbReference type="Proteomes" id="UP000322454">
    <property type="component" value="Unassembled WGS sequence"/>
</dbReference>
<keyword evidence="6 9" id="KW-1133">Transmembrane helix</keyword>
<gene>
    <name evidence="11" type="ORF">EVJ48_08985</name>
</gene>
<evidence type="ECO:0000256" key="5">
    <source>
        <dbReference type="ARBA" id="ARBA00022692"/>
    </source>
</evidence>
<keyword evidence="7" id="KW-0406">Ion transport</keyword>
<dbReference type="Pfam" id="PF00999">
    <property type="entry name" value="Na_H_Exchanger"/>
    <property type="match status" value="1"/>
</dbReference>
<feature type="transmembrane region" description="Helical" evidence="9">
    <location>
        <begin position="190"/>
        <end position="210"/>
    </location>
</feature>
<dbReference type="PANTHER" id="PTHR32507">
    <property type="entry name" value="NA(+)/H(+) ANTIPORTER 1"/>
    <property type="match status" value="1"/>
</dbReference>
<dbReference type="GO" id="GO:0015297">
    <property type="term" value="F:antiporter activity"/>
    <property type="evidence" value="ECO:0007669"/>
    <property type="project" value="UniProtKB-KW"/>
</dbReference>
<feature type="transmembrane region" description="Helical" evidence="9">
    <location>
        <begin position="55"/>
        <end position="75"/>
    </location>
</feature>
<feature type="transmembrane region" description="Helical" evidence="9">
    <location>
        <begin position="150"/>
        <end position="170"/>
    </location>
</feature>
<feature type="transmembrane region" description="Helical" evidence="9">
    <location>
        <begin position="308"/>
        <end position="331"/>
    </location>
</feature>
<keyword evidence="8 9" id="KW-0472">Membrane</keyword>
<comment type="subcellular location">
    <subcellularLocation>
        <location evidence="1">Cell membrane</location>
        <topology evidence="1">Multi-pass membrane protein</topology>
    </subcellularLocation>
</comment>
<accession>A0A520X8H7</accession>
<dbReference type="GO" id="GO:1902600">
    <property type="term" value="P:proton transmembrane transport"/>
    <property type="evidence" value="ECO:0007669"/>
    <property type="project" value="InterPro"/>
</dbReference>
<name>A0A520X8H7_9DELT</name>
<evidence type="ECO:0000256" key="6">
    <source>
        <dbReference type="ARBA" id="ARBA00022989"/>
    </source>
</evidence>
<evidence type="ECO:0000259" key="10">
    <source>
        <dbReference type="Pfam" id="PF00999"/>
    </source>
</evidence>
<comment type="caution">
    <text evidence="11">The sequence shown here is derived from an EMBL/GenBank/DDBJ whole genome shotgun (WGS) entry which is preliminary data.</text>
</comment>
<keyword evidence="3" id="KW-0050">Antiport</keyword>
<feature type="transmembrane region" description="Helical" evidence="9">
    <location>
        <begin position="362"/>
        <end position="382"/>
    </location>
</feature>
<feature type="transmembrane region" description="Helical" evidence="9">
    <location>
        <begin position="219"/>
        <end position="238"/>
    </location>
</feature>
<dbReference type="EMBL" id="SHMQ01000037">
    <property type="protein sequence ID" value="RZV37435.1"/>
    <property type="molecule type" value="Genomic_DNA"/>
</dbReference>
<feature type="transmembrane region" description="Helical" evidence="9">
    <location>
        <begin position="394"/>
        <end position="413"/>
    </location>
</feature>
<evidence type="ECO:0000256" key="1">
    <source>
        <dbReference type="ARBA" id="ARBA00004651"/>
    </source>
</evidence>
<dbReference type="PANTHER" id="PTHR32507:SF0">
    <property type="entry name" value="NA(+)_H(+) ANTIPORTER 2-RELATED"/>
    <property type="match status" value="1"/>
</dbReference>
<evidence type="ECO:0000256" key="3">
    <source>
        <dbReference type="ARBA" id="ARBA00022449"/>
    </source>
</evidence>
<feature type="transmembrane region" description="Helical" evidence="9">
    <location>
        <begin position="6"/>
        <end position="24"/>
    </location>
</feature>
<feature type="transmembrane region" description="Helical" evidence="9">
    <location>
        <begin position="244"/>
        <end position="262"/>
    </location>
</feature>
<evidence type="ECO:0000256" key="8">
    <source>
        <dbReference type="ARBA" id="ARBA00023136"/>
    </source>
</evidence>
<organism evidence="11 12">
    <name type="scientific">Candidatus Acidulodesulfobacterium acidiphilum</name>
    <dbReference type="NCBI Taxonomy" id="2597224"/>
    <lineage>
        <taxon>Bacteria</taxon>
        <taxon>Deltaproteobacteria</taxon>
        <taxon>Candidatus Acidulodesulfobacterales</taxon>
        <taxon>Candidatus Acidulodesulfobacterium</taxon>
    </lineage>
</organism>
<dbReference type="Gene3D" id="1.20.1530.20">
    <property type="match status" value="1"/>
</dbReference>
<evidence type="ECO:0000256" key="7">
    <source>
        <dbReference type="ARBA" id="ARBA00023065"/>
    </source>
</evidence>
<keyword evidence="2" id="KW-0813">Transport</keyword>
<sequence length="433" mass="47661">MSPSIAIGIFGLIIIIGFIGEILFEYTKIPSILFLMTAGLLLGPIYHIFNQSVFLSFAPYLSTLVLVLIMFQGGIELDFLTVFKSSYLSMILIIIGLLLSIIFVGGAFYVTDGGDLMQSLMLGVIVSCSSSTVIMPLLPNIDATEKSKTVIAIESTFNDAFAIIILIVLIEIAKNSSASFSIGGIALQTLYSFAVSALVAVLAGIIWYSLLKFLTNTKFAYSVTFAAMLVIVLIMHYIHGNGAIAILVFGIMMGNEELLTKLKLNFFKMSIKNSVIKKFNHEFSFLIRTVFFVFLGVVVELTDVGVEFFIRLFVIILLIIISRYIAVSVIFKLSNLKKNPVPASDRTSVSTDNVEDVKKEKFFMLSMIGRALATAIMAYMPLNAGIHGTSKFPEYAFTVIIATNVLLTFGVWYGSHKYKKKKPEAEIITEVSS</sequence>
<keyword evidence="5 9" id="KW-0812">Transmembrane</keyword>
<feature type="domain" description="Cation/H+ exchanger transmembrane" evidence="10">
    <location>
        <begin position="17"/>
        <end position="403"/>
    </location>
</feature>
<evidence type="ECO:0000256" key="4">
    <source>
        <dbReference type="ARBA" id="ARBA00022475"/>
    </source>
</evidence>
<feature type="transmembrane region" description="Helical" evidence="9">
    <location>
        <begin position="31"/>
        <end position="49"/>
    </location>
</feature>
<evidence type="ECO:0000256" key="9">
    <source>
        <dbReference type="SAM" id="Phobius"/>
    </source>
</evidence>
<dbReference type="GO" id="GO:0005886">
    <property type="term" value="C:plasma membrane"/>
    <property type="evidence" value="ECO:0007669"/>
    <property type="project" value="UniProtKB-SubCell"/>
</dbReference>
<feature type="transmembrane region" description="Helical" evidence="9">
    <location>
        <begin position="87"/>
        <end position="110"/>
    </location>
</feature>
<proteinExistence type="predicted"/>
<feature type="transmembrane region" description="Helical" evidence="9">
    <location>
        <begin position="116"/>
        <end position="138"/>
    </location>
</feature>
<evidence type="ECO:0000256" key="2">
    <source>
        <dbReference type="ARBA" id="ARBA00022448"/>
    </source>
</evidence>
<dbReference type="AlphaFoldDB" id="A0A520X8H7"/>
<dbReference type="InterPro" id="IPR006153">
    <property type="entry name" value="Cation/H_exchanger_TM"/>
</dbReference>
<feature type="transmembrane region" description="Helical" evidence="9">
    <location>
        <begin position="283"/>
        <end position="302"/>
    </location>
</feature>
<dbReference type="InterPro" id="IPR038770">
    <property type="entry name" value="Na+/solute_symporter_sf"/>
</dbReference>
<keyword evidence="4" id="KW-1003">Cell membrane</keyword>
<evidence type="ECO:0000313" key="12">
    <source>
        <dbReference type="Proteomes" id="UP000322454"/>
    </source>
</evidence>
<evidence type="ECO:0000313" key="11">
    <source>
        <dbReference type="EMBL" id="RZV37435.1"/>
    </source>
</evidence>
<reference evidence="11 12" key="1">
    <citation type="submission" date="2019-01" db="EMBL/GenBank/DDBJ databases">
        <title>Insights into ecological role of a new deltaproteobacterial order Candidatus Sinidesulfobacterales (Sva0485) by metagenomics and metatranscriptomics.</title>
        <authorList>
            <person name="Tan S."/>
            <person name="Liu J."/>
            <person name="Fang Y."/>
            <person name="Hedlund B."/>
            <person name="Lian Z.-H."/>
            <person name="Huang L.-Y."/>
            <person name="Li J.-T."/>
            <person name="Huang L.-N."/>
            <person name="Li W.-J."/>
            <person name="Jiang H.-C."/>
            <person name="Dong H.-L."/>
            <person name="Shu W.-S."/>
        </authorList>
    </citation>
    <scope>NUCLEOTIDE SEQUENCE [LARGE SCALE GENOMIC DNA]</scope>
    <source>
        <strain evidence="11">AP4</strain>
    </source>
</reference>
<protein>
    <recommendedName>
        <fullName evidence="10">Cation/H+ exchanger transmembrane domain-containing protein</fullName>
    </recommendedName>
</protein>